<evidence type="ECO:0000256" key="1">
    <source>
        <dbReference type="ARBA" id="ARBA00010403"/>
    </source>
</evidence>
<feature type="domain" description="Hydantoinase/oxoprolinase N-terminal" evidence="4">
    <location>
        <begin position="10"/>
        <end position="188"/>
    </location>
</feature>
<organism evidence="6 7">
    <name type="scientific">Plastoroseomonas arctica</name>
    <dbReference type="NCBI Taxonomy" id="1509237"/>
    <lineage>
        <taxon>Bacteria</taxon>
        <taxon>Pseudomonadati</taxon>
        <taxon>Pseudomonadota</taxon>
        <taxon>Alphaproteobacteria</taxon>
        <taxon>Acetobacterales</taxon>
        <taxon>Acetobacteraceae</taxon>
        <taxon>Plastoroseomonas</taxon>
    </lineage>
</organism>
<comment type="similarity">
    <text evidence="1">Belongs to the oxoprolinase family.</text>
</comment>
<evidence type="ECO:0000259" key="4">
    <source>
        <dbReference type="Pfam" id="PF05378"/>
    </source>
</evidence>
<dbReference type="Pfam" id="PF19278">
    <property type="entry name" value="Hydant_A_C"/>
    <property type="match status" value="1"/>
</dbReference>
<gene>
    <name evidence="6" type="ORF">GXW79_18100</name>
</gene>
<accession>A0AAF1K680</accession>
<comment type="caution">
    <text evidence="6">The sequence shown here is derived from an EMBL/GenBank/DDBJ whole genome shotgun (WGS) entry which is preliminary data.</text>
</comment>
<proteinExistence type="inferred from homology"/>
<dbReference type="RefSeq" id="WP_211875857.1">
    <property type="nucleotide sequence ID" value="NZ_JAAEDH010000024.1"/>
</dbReference>
<dbReference type="Pfam" id="PF02538">
    <property type="entry name" value="Hydantoinase_B"/>
    <property type="match status" value="1"/>
</dbReference>
<dbReference type="InterPro" id="IPR045079">
    <property type="entry name" value="Oxoprolinase-like"/>
</dbReference>
<dbReference type="EMBL" id="JAAEDH010000024">
    <property type="protein sequence ID" value="MBR0656994.1"/>
    <property type="molecule type" value="Genomic_DNA"/>
</dbReference>
<dbReference type="GO" id="GO:0017168">
    <property type="term" value="F:5-oxoprolinase (ATP-hydrolyzing) activity"/>
    <property type="evidence" value="ECO:0007669"/>
    <property type="project" value="TreeGrafter"/>
</dbReference>
<evidence type="ECO:0000259" key="2">
    <source>
        <dbReference type="Pfam" id="PF01968"/>
    </source>
</evidence>
<protein>
    <submittedName>
        <fullName evidence="6">Methylhydantoinase</fullName>
    </submittedName>
</protein>
<name>A0AAF1K680_9PROT</name>
<reference evidence="6" key="1">
    <citation type="submission" date="2020-01" db="EMBL/GenBank/DDBJ databases">
        <authorList>
            <person name="Rat A."/>
        </authorList>
    </citation>
    <scope>NUCLEOTIDE SEQUENCE</scope>
    <source>
        <strain evidence="6">LMG 28251</strain>
    </source>
</reference>
<dbReference type="GO" id="GO:0006749">
    <property type="term" value="P:glutathione metabolic process"/>
    <property type="evidence" value="ECO:0007669"/>
    <property type="project" value="TreeGrafter"/>
</dbReference>
<evidence type="ECO:0000259" key="5">
    <source>
        <dbReference type="Pfam" id="PF19278"/>
    </source>
</evidence>
<feature type="domain" description="Hydantoinase B/oxoprolinase" evidence="3">
    <location>
        <begin position="721"/>
        <end position="1236"/>
    </location>
</feature>
<dbReference type="PANTHER" id="PTHR11365:SF23">
    <property type="entry name" value="HYPOTHETICAL 5-OXOPROLINASE (EUROFUNG)-RELATED"/>
    <property type="match status" value="1"/>
</dbReference>
<evidence type="ECO:0000259" key="3">
    <source>
        <dbReference type="Pfam" id="PF02538"/>
    </source>
</evidence>
<keyword evidence="7" id="KW-1185">Reference proteome</keyword>
<dbReference type="PANTHER" id="PTHR11365">
    <property type="entry name" value="5-OXOPROLINASE RELATED"/>
    <property type="match status" value="1"/>
</dbReference>
<sequence length="1292" mass="135250">MAPPPATRYRLGFDIGGTFTDFVLLDAATGAIRLHKCLTTPQDPAEGALAGIAAICAEAGIAVADIGELLHGTTLVTNALIERRGAVLGLLTTRGFRDTLEFGIEQRYDIYDLFLRFPDPLVPRRRRIEITERIAHDGRVVTPLDASAVRAEGARLVAEGCTAIAVVFLHSYANAAHEQAAGAILREAFPGVAVSLSSEVAPEIREYERSVTTCANAFVQPLMDRYIGRLTRELAAQGFAGTLRLMQSDGGLCAPETARAFPIRLLESGPAGGALATVLFAREAGLPDALAFDMGGTTAEACLIEHGAAAVAPMMEAARVHRFKRGSGLPIRAPVVDMIEIGAGGGSIAGIDETGLLKVGPHSAGADPGPACYGRGGESVTVTDANLLLGYYDPGFFLGGTMALDVPAAERALATLGAKLGLSAIATAAGIHAVVCEAMAGAARIHLVEKGRDPRGHAMVAFGGAGPAHAADVARILGITEVLIPPASGAASALGFLAAPLAFEQSRSALMPLGAGTNWAAANATLATLESEARARLAAAGVAAGNMRVARSAEMRLLGQLHQIAVPLPEGALAAASLPALADAFAEAYRALYTRVVDGAEIEFLALRVRVTGPEPEIAISGAVAGDTTGPARKGGRRAYFDGAWHETAVYDRYALAVGTTLPGPAIIEEREATTIIGPNDSLTIDPARNLRIQVGAARAAEALVTPGMTLAVAKARIEADPIGLEIMWSRLISIVEEMWQTVCRTAYSLIISESQDFANEILDPQGNPLAHSPRAMPLFNLTLTRCVKALLEHFPTETLREGDVLVTNDPWLCAGHLFDIALVTPVFHQGRLVAVLGTVGHVSDIGGVKDPTAATELFDEGLLIPPQKLYAAGLPDKTLLRMIHANVRNPDQVLGDVQSMITANALGARRLDAFMTEYGMADLAALAAVVQGRSEAATRAAIAAVPDGVYESSLESRPHKEIRRFSLRVHKAGETIHVEHFDTPAEEPRGGVNCTMNVTMGHSSYPLKCMLTPAIRGNAGCYAPLAISAPPHTALNCDPPAAVAHRTRISWWIGPNLYRALAPAIPDKVQAFTGMPKAFGFYGRNNFGRVASDHFFMGGGQGASQRQDGKSGLLFPTSAANTPVELLESRMPVLILEKTLVADTGGPGTMRGGLGQRMKARRLDDGEPVSIGLFPEGYGLTVEGLFGGAPGGAAYGLVHRPDATPHNVTTGEMVTLTAASTVIEAQIAGGSGFGPASARDLDAIAADLEDGYITREGAMRDYACVLTPDGRIDPIATARHRAPLEPATGAE</sequence>
<dbReference type="InterPro" id="IPR049517">
    <property type="entry name" value="ACX-like_C"/>
</dbReference>
<dbReference type="InterPro" id="IPR008040">
    <property type="entry name" value="Hydant_A_N"/>
</dbReference>
<feature type="domain" description="Hydantoinase A/oxoprolinase" evidence="2">
    <location>
        <begin position="209"/>
        <end position="504"/>
    </location>
</feature>
<dbReference type="Pfam" id="PF05378">
    <property type="entry name" value="Hydant_A_N"/>
    <property type="match status" value="1"/>
</dbReference>
<dbReference type="InterPro" id="IPR002821">
    <property type="entry name" value="Hydantoinase_A"/>
</dbReference>
<evidence type="ECO:0000313" key="6">
    <source>
        <dbReference type="EMBL" id="MBR0656994.1"/>
    </source>
</evidence>
<dbReference type="Pfam" id="PF01968">
    <property type="entry name" value="Hydantoinase_A"/>
    <property type="match status" value="1"/>
</dbReference>
<dbReference type="SUPFAM" id="SSF53067">
    <property type="entry name" value="Actin-like ATPase domain"/>
    <property type="match status" value="1"/>
</dbReference>
<evidence type="ECO:0000313" key="7">
    <source>
        <dbReference type="Proteomes" id="UP001196068"/>
    </source>
</evidence>
<dbReference type="GO" id="GO:0005829">
    <property type="term" value="C:cytosol"/>
    <property type="evidence" value="ECO:0007669"/>
    <property type="project" value="TreeGrafter"/>
</dbReference>
<feature type="domain" description="Acetophenone carboxylase-like C-terminal" evidence="5">
    <location>
        <begin position="524"/>
        <end position="690"/>
    </location>
</feature>
<dbReference type="Proteomes" id="UP001196068">
    <property type="component" value="Unassembled WGS sequence"/>
</dbReference>
<reference evidence="6" key="2">
    <citation type="journal article" date="2021" name="Syst. Appl. Microbiol.">
        <title>Roseomonas hellenica sp. nov., isolated from roots of wild-growing Alkanna tinctoria.</title>
        <authorList>
            <person name="Rat A."/>
            <person name="Naranjo H.D."/>
            <person name="Lebbe L."/>
            <person name="Cnockaert M."/>
            <person name="Krigas N."/>
            <person name="Grigoriadou K."/>
            <person name="Maloupa E."/>
            <person name="Willems A."/>
        </authorList>
    </citation>
    <scope>NUCLEOTIDE SEQUENCE</scope>
    <source>
        <strain evidence="6">LMG 28251</strain>
    </source>
</reference>
<dbReference type="InterPro" id="IPR043129">
    <property type="entry name" value="ATPase_NBD"/>
</dbReference>
<dbReference type="InterPro" id="IPR003692">
    <property type="entry name" value="Hydantoinase_B"/>
</dbReference>